<keyword evidence="1" id="KW-0812">Transmembrane</keyword>
<dbReference type="EMBL" id="MCFH01000007">
    <property type="protein sequence ID" value="ORX56578.1"/>
    <property type="molecule type" value="Genomic_DNA"/>
</dbReference>
<keyword evidence="4" id="KW-1185">Reference proteome</keyword>
<evidence type="ECO:0008006" key="5">
    <source>
        <dbReference type="Google" id="ProtNLM"/>
    </source>
</evidence>
<protein>
    <recommendedName>
        <fullName evidence="5">Scaffoldin</fullName>
    </recommendedName>
</protein>
<accession>A0A1Y1VIR9</accession>
<comment type="caution">
    <text evidence="3">The sequence shown here is derived from an EMBL/GenBank/DDBJ whole genome shotgun (WGS) entry which is preliminary data.</text>
</comment>
<dbReference type="STRING" id="1754191.A0A1Y1VIR9"/>
<evidence type="ECO:0000313" key="4">
    <source>
        <dbReference type="Proteomes" id="UP000193719"/>
    </source>
</evidence>
<proteinExistence type="predicted"/>
<keyword evidence="1" id="KW-0472">Membrane</keyword>
<name>A0A1Y1VIR9_9FUNG</name>
<evidence type="ECO:0000256" key="2">
    <source>
        <dbReference type="SAM" id="SignalP"/>
    </source>
</evidence>
<dbReference type="OrthoDB" id="2130503at2759"/>
<feature type="signal peptide" evidence="2">
    <location>
        <begin position="1"/>
        <end position="21"/>
    </location>
</feature>
<evidence type="ECO:0000313" key="3">
    <source>
        <dbReference type="EMBL" id="ORX56578.1"/>
    </source>
</evidence>
<organism evidence="3 4">
    <name type="scientific">Piromyces finnis</name>
    <dbReference type="NCBI Taxonomy" id="1754191"/>
    <lineage>
        <taxon>Eukaryota</taxon>
        <taxon>Fungi</taxon>
        <taxon>Fungi incertae sedis</taxon>
        <taxon>Chytridiomycota</taxon>
        <taxon>Chytridiomycota incertae sedis</taxon>
        <taxon>Neocallimastigomycetes</taxon>
        <taxon>Neocallimastigales</taxon>
        <taxon>Neocallimastigaceae</taxon>
        <taxon>Piromyces</taxon>
    </lineage>
</organism>
<dbReference type="AlphaFoldDB" id="A0A1Y1VIR9"/>
<gene>
    <name evidence="3" type="ORF">BCR36DRAFT_367547</name>
</gene>
<feature type="transmembrane region" description="Helical" evidence="1">
    <location>
        <begin position="882"/>
        <end position="903"/>
    </location>
</feature>
<keyword evidence="1" id="KW-1133">Transmembrane helix</keyword>
<evidence type="ECO:0000256" key="1">
    <source>
        <dbReference type="SAM" id="Phobius"/>
    </source>
</evidence>
<sequence>MKLSSRFGILLALGIASKVSALTTLPSCKNVKSISEENCNGAYCIYNTDLEAAEITQYGAPSKADNGIYLTQYVSNVGCKPVFGDFQKTLSVTSGKVHLFFEANNNILTTSGTVDSAYECTISSNLVVDCKDFESAGVELNKYYINAAADGLTAALGNYSSGNVSPIDGKSGAFYPSGKEIGLISCGAEKCEISKTSFTGNAYYLSTLVGYVIKCTSTNGCDNVPVTSEAYFHNAAYSSSSTNQLIYCNGSQCEGLTTTAGNYVDEDTKKLIECGNGTCKTNTSVNNFYISPNPNILIDCTSGTCENVQAKIGIYILGQDGGQFIKCDSSSCNQLSASEAEKIPICDESSKKCAVRSSNSGNSEAQVLLPEGAYCRNELGTILYFATNTIELDNSIVVTTSSNCIQANSAYFQFYYTVGPTIYHIDDGEVTQITAAGYYFINTNSNKLVTGTKIEDYNNSYVKLYKCNGVSCVVIPNPSTTTYYVDVNKKIFKYTGNTFSFAYDKDVICRYANNKCSPQTDLKSMEFCVTAAGELVIASNDIEAKKEGNCYKASSISNEIFGYSSNLYKLNLYDATLIDNTGYFLVSMNTNSTTEFKEFSNKNSDIVLYGCSLSSCTVRTPETGVYYYDSVSHYLVKYDASSSQWVYPTTDGYALISTEPGEKYVRKFTVDSTNKVTITAKVSDGYYYTTDNEMYECPNTEGSSCDLIDESMYVMTNDNELYYCNVDDDDLSSTVCNKQSCVLGELYYIGGYHFRCVTGNIFNILSTKYCNNDELVVVNFPTAFSETYPSNVKNAVDEISKNNNNTATVKAGSNHLTVIPGIFTNCTYDKEEKMASFDLVCIENYVVLDSEKEPQICSTSKLGFVGCNDDSENPDKCNPSSAMTIFLSKVAIAVAMVFLGIMLY</sequence>
<reference evidence="3 4" key="2">
    <citation type="submission" date="2016-08" db="EMBL/GenBank/DDBJ databases">
        <title>Pervasive Adenine N6-methylation of Active Genes in Fungi.</title>
        <authorList>
            <consortium name="DOE Joint Genome Institute"/>
            <person name="Mondo S.J."/>
            <person name="Dannebaum R.O."/>
            <person name="Kuo R.C."/>
            <person name="Labutti K."/>
            <person name="Haridas S."/>
            <person name="Kuo A."/>
            <person name="Salamov A."/>
            <person name="Ahrendt S.R."/>
            <person name="Lipzen A."/>
            <person name="Sullivan W."/>
            <person name="Andreopoulos W.B."/>
            <person name="Clum A."/>
            <person name="Lindquist E."/>
            <person name="Daum C."/>
            <person name="Ramamoorthy G.K."/>
            <person name="Gryganskyi A."/>
            <person name="Culley D."/>
            <person name="Magnuson J.K."/>
            <person name="James T.Y."/>
            <person name="O'Malley M.A."/>
            <person name="Stajich J.E."/>
            <person name="Spatafora J.W."/>
            <person name="Visel A."/>
            <person name="Grigoriev I.V."/>
        </authorList>
    </citation>
    <scope>NUCLEOTIDE SEQUENCE [LARGE SCALE GENOMIC DNA]</scope>
    <source>
        <strain evidence="4">finn</strain>
    </source>
</reference>
<dbReference type="Proteomes" id="UP000193719">
    <property type="component" value="Unassembled WGS sequence"/>
</dbReference>
<keyword evidence="2" id="KW-0732">Signal</keyword>
<reference evidence="3 4" key="1">
    <citation type="submission" date="2016-08" db="EMBL/GenBank/DDBJ databases">
        <title>Genomes of anaerobic fungi encode conserved fungal cellulosomes for biomass hydrolysis.</title>
        <authorList>
            <consortium name="DOE Joint Genome Institute"/>
            <person name="Haitjema C.H."/>
            <person name="Gilmore S.P."/>
            <person name="Henske J.K."/>
            <person name="Solomon K.V."/>
            <person name="De Groot R."/>
            <person name="Kuo A."/>
            <person name="Mondo S.J."/>
            <person name="Salamov A.A."/>
            <person name="Labutti K."/>
            <person name="Zhao Z."/>
            <person name="Chiniquy J."/>
            <person name="Barry K."/>
            <person name="Brewer H.M."/>
            <person name="Purvine S.O."/>
            <person name="Wright A.T."/>
            <person name="Boxma B."/>
            <person name="Van Alen T."/>
            <person name="Hackstein J.H."/>
            <person name="Baker S.E."/>
            <person name="Grigoriev I.V."/>
            <person name="O'Malley M.A."/>
        </authorList>
    </citation>
    <scope>NUCLEOTIDE SEQUENCE [LARGE SCALE GENOMIC DNA]</scope>
    <source>
        <strain evidence="4">finn</strain>
    </source>
</reference>
<feature type="chain" id="PRO_5012892173" description="Scaffoldin" evidence="2">
    <location>
        <begin position="22"/>
        <end position="904"/>
    </location>
</feature>